<reference evidence="1" key="1">
    <citation type="submission" date="2019-02" db="EMBL/GenBank/DDBJ databases">
        <authorList>
            <person name="Gruber-Vodicka R. H."/>
            <person name="Seah K. B. B."/>
        </authorList>
    </citation>
    <scope>NUCLEOTIDE SEQUENCE</scope>
    <source>
        <strain evidence="1">BECK_BY1</strain>
    </source>
</reference>
<name>A0A450ZT80_9GAMM</name>
<proteinExistence type="predicted"/>
<evidence type="ECO:0000313" key="1">
    <source>
        <dbReference type="EMBL" id="VFK56999.1"/>
    </source>
</evidence>
<accession>A0A450ZT80</accession>
<protein>
    <submittedName>
        <fullName evidence="1">Uncharacterized protein</fullName>
    </submittedName>
</protein>
<gene>
    <name evidence="1" type="ORF">BECKTUN1418D_GA0071000_105710</name>
</gene>
<dbReference type="EMBL" id="CAADFX010000057">
    <property type="protein sequence ID" value="VFK56999.1"/>
    <property type="molecule type" value="Genomic_DNA"/>
</dbReference>
<sequence>MGRINPHLGYESKARFSAKSLIDTLLTKPHDSDLIFYFPLGFINESNFKGALLIQNYAALV</sequence>
<dbReference type="AlphaFoldDB" id="A0A450ZT80"/>
<organism evidence="1">
    <name type="scientific">Candidatus Kentrum sp. TUN</name>
    <dbReference type="NCBI Taxonomy" id="2126343"/>
    <lineage>
        <taxon>Bacteria</taxon>
        <taxon>Pseudomonadati</taxon>
        <taxon>Pseudomonadota</taxon>
        <taxon>Gammaproteobacteria</taxon>
        <taxon>Candidatus Kentrum</taxon>
    </lineage>
</organism>